<gene>
    <name evidence="3" type="primary">LOC105046497</name>
</gene>
<dbReference type="Proteomes" id="UP000504607">
    <property type="component" value="Chromosome 6"/>
</dbReference>
<dbReference type="GeneID" id="105046497"/>
<proteinExistence type="predicted"/>
<dbReference type="PROSITE" id="PS52045">
    <property type="entry name" value="NEPROSIN_PEP_CD"/>
    <property type="match status" value="1"/>
</dbReference>
<evidence type="ECO:0000259" key="1">
    <source>
        <dbReference type="PROSITE" id="PS52045"/>
    </source>
</evidence>
<protein>
    <submittedName>
        <fullName evidence="3">Uncharacterized protein LOC105046497 isoform X1</fullName>
    </submittedName>
</protein>
<dbReference type="InParanoid" id="A0A6I9RA94"/>
<dbReference type="PANTHER" id="PTHR31589">
    <property type="entry name" value="PROTEIN, PUTATIVE (DUF239)-RELATED-RELATED"/>
    <property type="match status" value="1"/>
</dbReference>
<dbReference type="Gene3D" id="3.90.1320.10">
    <property type="entry name" value="Outer-capsid protein sigma 3, large lobe"/>
    <property type="match status" value="1"/>
</dbReference>
<accession>A0A6I9RA94</accession>
<sequence length="423" mass="46919">MGICFVFIEKGLKEGAMKVYVSMSCDLVALSLLMISLWCTEAIAQATMQQLEVRQLLKRLNKPIVKSIKSPDGDIIDCVHISHQPAFDHPLLKNHTIQMMPSFSPSGLYDENEVASKMESRSIPQLWHQNGRCPEDTIPIRRTKKDDVLRASSVERYGKKSPGTIPNPTPSYSQVSVNGHEHAVVFVEGGKYLGAKALINVWNPMVQERNEFSLSQLWVVAGPSEQLNTIESGWHVNPGLYGDNKTRLFTYWTSDGYRSTGCYNLGCSGFIQVNKDIALGAVISPISSYGGPQYEVTLLISKDPKSGNWWLQYENLSPLGYWPSSLFRYLSDSASLIEWGGEVVNLKLNGQHTSTQMGSGHFPGEGSGKASYLRNIQIVDQSNNLQAPQGIKSFNTRPTCYDVHSADKGYIYYGGPGRNPNCP</sequence>
<dbReference type="KEGG" id="egu:105046497"/>
<dbReference type="OrthoDB" id="1858978at2759"/>
<dbReference type="Pfam" id="PF14365">
    <property type="entry name" value="Neprosin_AP"/>
    <property type="match status" value="1"/>
</dbReference>
<name>A0A6I9RA94_ELAGV</name>
<dbReference type="RefSeq" id="XP_010923385.2">
    <property type="nucleotide sequence ID" value="XM_010925083.2"/>
</dbReference>
<evidence type="ECO:0000313" key="3">
    <source>
        <dbReference type="RefSeq" id="XP_010923385.2"/>
    </source>
</evidence>
<organism evidence="2 3">
    <name type="scientific">Elaeis guineensis var. tenera</name>
    <name type="common">Oil palm</name>
    <dbReference type="NCBI Taxonomy" id="51953"/>
    <lineage>
        <taxon>Eukaryota</taxon>
        <taxon>Viridiplantae</taxon>
        <taxon>Streptophyta</taxon>
        <taxon>Embryophyta</taxon>
        <taxon>Tracheophyta</taxon>
        <taxon>Spermatophyta</taxon>
        <taxon>Magnoliopsida</taxon>
        <taxon>Liliopsida</taxon>
        <taxon>Arecaceae</taxon>
        <taxon>Arecoideae</taxon>
        <taxon>Cocoseae</taxon>
        <taxon>Elaeidinae</taxon>
        <taxon>Elaeis</taxon>
    </lineage>
</organism>
<dbReference type="Pfam" id="PF03080">
    <property type="entry name" value="Neprosin"/>
    <property type="match status" value="1"/>
</dbReference>
<dbReference type="InterPro" id="IPR053168">
    <property type="entry name" value="Glutamic_endopeptidase"/>
</dbReference>
<dbReference type="PANTHER" id="PTHR31589:SF24">
    <property type="entry name" value="OS07G0205500 PROTEIN"/>
    <property type="match status" value="1"/>
</dbReference>
<dbReference type="InterPro" id="IPR004314">
    <property type="entry name" value="Neprosin"/>
</dbReference>
<feature type="domain" description="Neprosin PEP catalytic" evidence="1">
    <location>
        <begin position="174"/>
        <end position="423"/>
    </location>
</feature>
<dbReference type="AlphaFoldDB" id="A0A6I9RA94"/>
<keyword evidence="2" id="KW-1185">Reference proteome</keyword>
<dbReference type="InterPro" id="IPR025521">
    <property type="entry name" value="Neprosin_propep"/>
</dbReference>
<evidence type="ECO:0000313" key="2">
    <source>
        <dbReference type="Proteomes" id="UP000504607"/>
    </source>
</evidence>
<reference evidence="3" key="1">
    <citation type="submission" date="2025-08" db="UniProtKB">
        <authorList>
            <consortium name="RefSeq"/>
        </authorList>
    </citation>
    <scope>IDENTIFICATION</scope>
</reference>